<dbReference type="eggNOG" id="KOG3789">
    <property type="taxonomic scope" value="Eukaryota"/>
</dbReference>
<evidence type="ECO:0000313" key="4">
    <source>
        <dbReference type="Proteomes" id="UP000014071"/>
    </source>
</evidence>
<name>R9P2Z6_PSEHS</name>
<feature type="region of interest" description="Disordered" evidence="2">
    <location>
        <begin position="306"/>
        <end position="491"/>
    </location>
</feature>
<dbReference type="Pfam" id="PF06218">
    <property type="entry name" value="NPR2"/>
    <property type="match status" value="4"/>
</dbReference>
<dbReference type="RefSeq" id="XP_012189214.1">
    <property type="nucleotide sequence ID" value="XM_012333824.1"/>
</dbReference>
<feature type="region of interest" description="Disordered" evidence="2">
    <location>
        <begin position="856"/>
        <end position="877"/>
    </location>
</feature>
<evidence type="ECO:0000313" key="3">
    <source>
        <dbReference type="EMBL" id="GAC95627.1"/>
    </source>
</evidence>
<dbReference type="AlphaFoldDB" id="R9P2Z6"/>
<proteinExistence type="inferred from homology"/>
<dbReference type="GO" id="GO:1904262">
    <property type="term" value="P:negative regulation of TORC1 signaling"/>
    <property type="evidence" value="ECO:0007669"/>
    <property type="project" value="TreeGrafter"/>
</dbReference>
<dbReference type="PANTHER" id="PTHR12991">
    <property type="entry name" value="NITROGEN PERMEASE REGULATOR 2/TUMOR SUPPRESSOR CANDIDATE 4"/>
    <property type="match status" value="1"/>
</dbReference>
<feature type="compositionally biased region" description="Polar residues" evidence="2">
    <location>
        <begin position="458"/>
        <end position="483"/>
    </location>
</feature>
<keyword evidence="4" id="KW-1185">Reference proteome</keyword>
<dbReference type="GO" id="GO:0010508">
    <property type="term" value="P:positive regulation of autophagy"/>
    <property type="evidence" value="ECO:0007669"/>
    <property type="project" value="TreeGrafter"/>
</dbReference>
<dbReference type="GO" id="GO:0005774">
    <property type="term" value="C:vacuolar membrane"/>
    <property type="evidence" value="ECO:0007669"/>
    <property type="project" value="TreeGrafter"/>
</dbReference>
<organism evidence="3 4">
    <name type="scientific">Pseudozyma hubeiensis (strain SY62)</name>
    <name type="common">Yeast</name>
    <dbReference type="NCBI Taxonomy" id="1305764"/>
    <lineage>
        <taxon>Eukaryota</taxon>
        <taxon>Fungi</taxon>
        <taxon>Dikarya</taxon>
        <taxon>Basidiomycota</taxon>
        <taxon>Ustilaginomycotina</taxon>
        <taxon>Ustilaginomycetes</taxon>
        <taxon>Ustilaginales</taxon>
        <taxon>Ustilaginaceae</taxon>
        <taxon>Pseudozyma</taxon>
    </lineage>
</organism>
<dbReference type="GeneID" id="24108493"/>
<feature type="compositionally biased region" description="Polar residues" evidence="2">
    <location>
        <begin position="360"/>
        <end position="373"/>
    </location>
</feature>
<feature type="compositionally biased region" description="Low complexity" evidence="2">
    <location>
        <begin position="117"/>
        <end position="140"/>
    </location>
</feature>
<protein>
    <submittedName>
        <fullName evidence="3">Uncharacterized protein</fullName>
    </submittedName>
</protein>
<dbReference type="GO" id="GO:0005096">
    <property type="term" value="F:GTPase activator activity"/>
    <property type="evidence" value="ECO:0007669"/>
    <property type="project" value="TreeGrafter"/>
</dbReference>
<reference evidence="4" key="1">
    <citation type="journal article" date="2013" name="Genome Announc.">
        <title>Draft genome sequence of the basidiomycetous yeast-like fungus Pseudozyma hubeiensis SY62, which produces an abundant amount of the biosurfactant mannosylerythritol lipids.</title>
        <authorList>
            <person name="Konishi M."/>
            <person name="Hatada Y."/>
            <person name="Horiuchi J."/>
        </authorList>
    </citation>
    <scope>NUCLEOTIDE SEQUENCE [LARGE SCALE GENOMIC DNA]</scope>
    <source>
        <strain evidence="4">SY62</strain>
    </source>
</reference>
<dbReference type="Proteomes" id="UP000014071">
    <property type="component" value="Unassembled WGS sequence"/>
</dbReference>
<gene>
    <name evidence="3" type="ORF">PHSY_003203</name>
</gene>
<feature type="compositionally biased region" description="Polar residues" evidence="2">
    <location>
        <begin position="758"/>
        <end position="768"/>
    </location>
</feature>
<comment type="similarity">
    <text evidence="1">Belongs to the NPR2 family.</text>
</comment>
<sequence>MSIPQLDEQFLPRLLAIFYATFHPTEGPKVIYQVPEGSITEEKASSKPEATSSAAASGHPQPTPTATAEPLFDFSALSEYLIPKAPLCGRLVTSIARGKATVNQRHHERPSRAPSVVPGRSASARSGGSSRASSVRPRGAQDGNPSDKQQLEQRTYKIMGFPTLIEDASKYQRNNFIFNLCFVFEGETDIRPYEPVVRKCGRVLRGLEETQSFLSSPKSLPRMYGVIEQLFEDLSSYHESFVALPEAPHTSYLKLSSKPNSPEANNLISAAIGPDDFISLGASFASLRGEHHRNIINEKLRLKQMQQAQLSNTRPASSVGSTRASPTHHQAPSDHGDVGGARSRSGSASSPSELGRILTPLTTIRNQANPMLRSSSASGISGPGSEGPNSPVSALSPSGPEGRRPSLARSSTILGLSDDAAPGAFPSEESRDNAMGIVSSRRQSDVSRDLSAAESLGNVLTNHDSGAYDSINTAAGTQRSSRGSPVLGGQDAENESTLLEHLTESIVSLRTIDAALSNSVNALRTETGDATRRTALVEKREPPHGLGRTVRDAINLKLFPVFPNPTPINDWDVPVALLDLLSRVDGNWDLTMRRILPFIDGVNHVKRIAQLADADLGLTRACLEHLMFYGCIIVVEIFQYFNMYTVRPAIAKIADDQALGRECANYVTRPGFSSRSYPELLRLYSLLRAGTTLHDWIEDNDIDSKGIDVRRFVSFGVIQGFLRRVHRYPIYLGLRAGDDGVSAFDTSLVSTVRNSPVINSPAIKSNDSNFRRAETSDQHRREQSGSREPRDRRPRELSGMSGAYSAFQRIGRDGSVDSPGVGTRTPPTRRGASEARLSDVVLAGAGAANASAFQMGDSSNTASGGGGSQFSTSPAKRQARMRQRPGYRQATTTAVDVAAVAFQAEWPAQTATTSGPQARSPRKRASAIGLSTAIPSTTTAGATPSAGVSGIATASGGAHTHPRSAVTVIPPELIDMLDGTHSDDEICVHFSISWPDLEKMLIQIGLSPNNRIDPNDTDEEDIAHSYASASTIGKTTPLSTIPQATSFHCIRCQDDRQHSVHLPPCRRCTAATRCTDFPCLQSFFLPHTPAPADVEHLHRKTAIRDVTSCIDSDEDIASQGSRLLLAFQATIFDGFASDQD</sequence>
<dbReference type="HOGENOM" id="CLU_276367_0_0_1"/>
<evidence type="ECO:0000256" key="1">
    <source>
        <dbReference type="ARBA" id="ARBA00008433"/>
    </source>
</evidence>
<feature type="region of interest" description="Disordered" evidence="2">
    <location>
        <begin position="100"/>
        <end position="153"/>
    </location>
</feature>
<dbReference type="OrthoDB" id="338854at2759"/>
<evidence type="ECO:0000256" key="2">
    <source>
        <dbReference type="SAM" id="MobiDB-lite"/>
    </source>
</evidence>
<dbReference type="STRING" id="1305764.R9P2Z6"/>
<accession>R9P2Z6</accession>
<feature type="compositionally biased region" description="Basic and acidic residues" evidence="2">
    <location>
        <begin position="769"/>
        <end position="796"/>
    </location>
</feature>
<feature type="compositionally biased region" description="Polar residues" evidence="2">
    <location>
        <begin position="306"/>
        <end position="330"/>
    </location>
</feature>
<dbReference type="EMBL" id="DF238795">
    <property type="protein sequence ID" value="GAC95627.1"/>
    <property type="molecule type" value="Genomic_DNA"/>
</dbReference>
<dbReference type="InterPro" id="IPR009348">
    <property type="entry name" value="NPR2-like"/>
</dbReference>
<feature type="region of interest" description="Disordered" evidence="2">
    <location>
        <begin position="41"/>
        <end position="68"/>
    </location>
</feature>
<feature type="region of interest" description="Disordered" evidence="2">
    <location>
        <begin position="758"/>
        <end position="835"/>
    </location>
</feature>
<feature type="compositionally biased region" description="Low complexity" evidence="2">
    <location>
        <begin position="340"/>
        <end position="350"/>
    </location>
</feature>
<dbReference type="GO" id="GO:1990130">
    <property type="term" value="C:GATOR1 complex"/>
    <property type="evidence" value="ECO:0007669"/>
    <property type="project" value="TreeGrafter"/>
</dbReference>
<dbReference type="PANTHER" id="PTHR12991:SF10">
    <property type="entry name" value="GATOR COMPLEX PROTEIN NPRL2"/>
    <property type="match status" value="1"/>
</dbReference>